<feature type="region of interest" description="Disordered" evidence="8">
    <location>
        <begin position="17"/>
        <end position="66"/>
    </location>
</feature>
<dbReference type="EMBL" id="BLZA01000023">
    <property type="protein sequence ID" value="GHJ87619.1"/>
    <property type="molecule type" value="Genomic_DNA"/>
</dbReference>
<evidence type="ECO:0000256" key="5">
    <source>
        <dbReference type="ARBA" id="ARBA00023125"/>
    </source>
</evidence>
<feature type="compositionally biased region" description="Polar residues" evidence="8">
    <location>
        <begin position="228"/>
        <end position="238"/>
    </location>
</feature>
<evidence type="ECO:0000256" key="6">
    <source>
        <dbReference type="ARBA" id="ARBA00023163"/>
    </source>
</evidence>
<evidence type="ECO:0000256" key="3">
    <source>
        <dbReference type="ARBA" id="ARBA00022833"/>
    </source>
</evidence>
<evidence type="ECO:0000256" key="4">
    <source>
        <dbReference type="ARBA" id="ARBA00023015"/>
    </source>
</evidence>
<name>A0A8H3TWR5_9TREE</name>
<feature type="compositionally biased region" description="Polar residues" evidence="8">
    <location>
        <begin position="877"/>
        <end position="887"/>
    </location>
</feature>
<feature type="compositionally biased region" description="Basic and acidic residues" evidence="8">
    <location>
        <begin position="623"/>
        <end position="637"/>
    </location>
</feature>
<dbReference type="Pfam" id="PF24990">
    <property type="entry name" value="PAS_13"/>
    <property type="match status" value="1"/>
</dbReference>
<feature type="compositionally biased region" description="Polar residues" evidence="8">
    <location>
        <begin position="186"/>
        <end position="196"/>
    </location>
</feature>
<feature type="domain" description="Zn(2)-C6 fungal-type" evidence="9">
    <location>
        <begin position="283"/>
        <end position="314"/>
    </location>
</feature>
<dbReference type="InterPro" id="IPR001138">
    <property type="entry name" value="Zn2Cys6_DnaBD"/>
</dbReference>
<reference evidence="10" key="1">
    <citation type="submission" date="2020-07" db="EMBL/GenBank/DDBJ databases">
        <title>Draft Genome Sequence of a Deep-Sea Yeast, Naganishia (Cryptococcus) liquefaciens strain N6.</title>
        <authorList>
            <person name="Han Y.W."/>
            <person name="Kajitani R."/>
            <person name="Morimoto H."/>
            <person name="Parhat M."/>
            <person name="Tsubouchi H."/>
            <person name="Bakenova O."/>
            <person name="Ogata M."/>
            <person name="Argunhan B."/>
            <person name="Aoki R."/>
            <person name="Kajiwara S."/>
            <person name="Itoh T."/>
            <person name="Iwasaki H."/>
        </authorList>
    </citation>
    <scope>NUCLEOTIDE SEQUENCE</scope>
    <source>
        <strain evidence="10">N6</strain>
    </source>
</reference>
<feature type="compositionally biased region" description="Low complexity" evidence="8">
    <location>
        <begin position="20"/>
        <end position="41"/>
    </location>
</feature>
<dbReference type="Pfam" id="PF00172">
    <property type="entry name" value="Zn_clus"/>
    <property type="match status" value="1"/>
</dbReference>
<evidence type="ECO:0000313" key="10">
    <source>
        <dbReference type="EMBL" id="GHJ87619.1"/>
    </source>
</evidence>
<feature type="region of interest" description="Disordered" evidence="8">
    <location>
        <begin position="186"/>
        <end position="281"/>
    </location>
</feature>
<organism evidence="10 11">
    <name type="scientific">Naganishia liquefaciens</name>
    <dbReference type="NCBI Taxonomy" id="104408"/>
    <lineage>
        <taxon>Eukaryota</taxon>
        <taxon>Fungi</taxon>
        <taxon>Dikarya</taxon>
        <taxon>Basidiomycota</taxon>
        <taxon>Agaricomycotina</taxon>
        <taxon>Tremellomycetes</taxon>
        <taxon>Filobasidiales</taxon>
        <taxon>Filobasidiaceae</taxon>
        <taxon>Naganishia</taxon>
    </lineage>
</organism>
<keyword evidence="2" id="KW-0479">Metal-binding</keyword>
<protein>
    <recommendedName>
        <fullName evidence="9">Zn(2)-C6 fungal-type domain-containing protein</fullName>
    </recommendedName>
</protein>
<evidence type="ECO:0000256" key="7">
    <source>
        <dbReference type="ARBA" id="ARBA00023242"/>
    </source>
</evidence>
<dbReference type="GO" id="GO:0000981">
    <property type="term" value="F:DNA-binding transcription factor activity, RNA polymerase II-specific"/>
    <property type="evidence" value="ECO:0007669"/>
    <property type="project" value="InterPro"/>
</dbReference>
<dbReference type="PROSITE" id="PS50048">
    <property type="entry name" value="ZN2_CY6_FUNGAL_2"/>
    <property type="match status" value="1"/>
</dbReference>
<evidence type="ECO:0000313" key="11">
    <source>
        <dbReference type="Proteomes" id="UP000620104"/>
    </source>
</evidence>
<dbReference type="SMART" id="SM00066">
    <property type="entry name" value="GAL4"/>
    <property type="match status" value="1"/>
</dbReference>
<dbReference type="InterPro" id="IPR056751">
    <property type="entry name" value="PAS_13"/>
</dbReference>
<dbReference type="GO" id="GO:0008270">
    <property type="term" value="F:zinc ion binding"/>
    <property type="evidence" value="ECO:0007669"/>
    <property type="project" value="InterPro"/>
</dbReference>
<evidence type="ECO:0000256" key="8">
    <source>
        <dbReference type="SAM" id="MobiDB-lite"/>
    </source>
</evidence>
<keyword evidence="5" id="KW-0238">DNA-binding</keyword>
<keyword evidence="11" id="KW-1185">Reference proteome</keyword>
<feature type="compositionally biased region" description="Polar residues" evidence="8">
    <location>
        <begin position="204"/>
        <end position="220"/>
    </location>
</feature>
<dbReference type="GO" id="GO:0000977">
    <property type="term" value="F:RNA polymerase II transcription regulatory region sequence-specific DNA binding"/>
    <property type="evidence" value="ECO:0007669"/>
    <property type="project" value="TreeGrafter"/>
</dbReference>
<dbReference type="AlphaFoldDB" id="A0A8H3TWR5"/>
<feature type="region of interest" description="Disordered" evidence="8">
    <location>
        <begin position="81"/>
        <end position="104"/>
    </location>
</feature>
<dbReference type="SUPFAM" id="SSF57701">
    <property type="entry name" value="Zn2/Cys6 DNA-binding domain"/>
    <property type="match status" value="1"/>
</dbReference>
<feature type="compositionally biased region" description="Basic and acidic residues" evidence="8">
    <location>
        <begin position="328"/>
        <end position="338"/>
    </location>
</feature>
<proteinExistence type="predicted"/>
<dbReference type="Proteomes" id="UP000620104">
    <property type="component" value="Unassembled WGS sequence"/>
</dbReference>
<gene>
    <name evidence="10" type="ORF">NliqN6_4021</name>
</gene>
<comment type="caution">
    <text evidence="10">The sequence shown here is derived from an EMBL/GenBank/DDBJ whole genome shotgun (WGS) entry which is preliminary data.</text>
</comment>
<dbReference type="InterPro" id="IPR053045">
    <property type="entry name" value="Zinc_cluster_trans_reg"/>
</dbReference>
<sequence length="927" mass="99239">MPYRRFLREQNIYVPDKILPSRQSSPQAQSQAQLYQSPSPQIQAFHQSPTQPPVYQSSPQAQLQSPHQLYLSPSQPIYHSPPTQVQLYQSPPQVPYFTSPQQLSPQQVQIAQQGVDVPGSRPQAASGMFNSHNLSQPLPPGVIGRAPRNGTIVQQHTHYPFAPQQPTNAQNVTLQPVANGGVQAHTVSSTLQQSTPIKKRKLTSDNALPGSSTVTPSAGPTQPARPSFSHQPSTSSLPSDDAGGGANEQDRDDDADKKGGQKRGKKACTMTGKGPKEKHKAKACIYCRRSHMVCDHERPCGRCIKRGIQNLCIEDGKQQAGMSNSKSQAEDREADNLKRSQSPADGSLIKRQKSTSSGSHTADQSASKPGSTSQQGSIDYWPQQVPRSGSQSEQAKDATSHLAHGISPSQLNSRVNMYNLSGIEGTGDTTQIGALHSTGMSLPPAWPMLPGDATTAEKIDMHTAHLTGNPTLASGPNTEMGWATGDVSDGRLNGNGDNGLDGGNDATTGSFATGIPLVNEPLHGSSSAELPPQATVTNYGTTATERLSRQVQGGEFGVLSDFLESLGIPSLPGGLGDIFGDNGLDLAGIGADSGMGALLGDGFGAITAGEGDVLATEGQVSESEAKKTESGNVKVEEDGPILPKASKAEKYFLAAADQASGTRDERLAKVIKAKYEAGLLKPYDYSRGYAKMYKWLEKNVPSPTTRQAILRPLSVFRPAFRAISQTLSDIDLVFVEEAFERLMLDYDRVFSAIHTPACLWRRTGEIYKANKEFSVLTGIPSALLRGGKIGIYELMTEESMVRYYQLFGSIAFDSGRKSLDTICTLRIPDRLTRVNASSTTPLLGPAGYSTSNTPMSSPRASNFALPAGLAMTRTESHQGSTTPNQGRPTPVPGGEDSFRLVKCCFSFTIRRDSYGFPTAIVGNFIPS</sequence>
<feature type="region of interest" description="Disordered" evidence="8">
    <location>
        <begin position="318"/>
        <end position="408"/>
    </location>
</feature>
<accession>A0A8H3TWR5</accession>
<dbReference type="Gene3D" id="4.10.240.10">
    <property type="entry name" value="Zn(2)-C6 fungal-type DNA-binding domain"/>
    <property type="match status" value="1"/>
</dbReference>
<feature type="compositionally biased region" description="Polar residues" evidence="8">
    <location>
        <begin position="354"/>
        <end position="377"/>
    </location>
</feature>
<comment type="subcellular location">
    <subcellularLocation>
        <location evidence="1">Nucleus</location>
    </subcellularLocation>
</comment>
<dbReference type="GO" id="GO:0005634">
    <property type="term" value="C:nucleus"/>
    <property type="evidence" value="ECO:0007669"/>
    <property type="project" value="UniProtKB-SubCell"/>
</dbReference>
<keyword evidence="4" id="KW-0805">Transcription regulation</keyword>
<dbReference type="PANTHER" id="PTHR31986">
    <property type="entry name" value="REGULATOR OF DRUG SENSITIVITY 2"/>
    <property type="match status" value="1"/>
</dbReference>
<dbReference type="PANTHER" id="PTHR31986:SF7">
    <property type="entry name" value="REGULATOR OF DRUG SENSITIVITY 2"/>
    <property type="match status" value="1"/>
</dbReference>
<dbReference type="PROSITE" id="PS00463">
    <property type="entry name" value="ZN2_CY6_FUNGAL_1"/>
    <property type="match status" value="1"/>
</dbReference>
<keyword evidence="7" id="KW-0539">Nucleus</keyword>
<keyword evidence="3" id="KW-0862">Zinc</keyword>
<dbReference type="OrthoDB" id="65716at2759"/>
<evidence type="ECO:0000256" key="1">
    <source>
        <dbReference type="ARBA" id="ARBA00004123"/>
    </source>
</evidence>
<evidence type="ECO:0000256" key="2">
    <source>
        <dbReference type="ARBA" id="ARBA00022723"/>
    </source>
</evidence>
<feature type="region of interest" description="Disordered" evidence="8">
    <location>
        <begin position="618"/>
        <end position="637"/>
    </location>
</feature>
<dbReference type="InterPro" id="IPR036864">
    <property type="entry name" value="Zn2-C6_fun-type_DNA-bd_sf"/>
</dbReference>
<keyword evidence="6" id="KW-0804">Transcription</keyword>
<evidence type="ECO:0000259" key="9">
    <source>
        <dbReference type="PROSITE" id="PS50048"/>
    </source>
</evidence>
<feature type="region of interest" description="Disordered" evidence="8">
    <location>
        <begin position="872"/>
        <end position="894"/>
    </location>
</feature>
<dbReference type="CDD" id="cd00067">
    <property type="entry name" value="GAL4"/>
    <property type="match status" value="1"/>
</dbReference>
<feature type="compositionally biased region" description="Polar residues" evidence="8">
    <location>
        <begin position="42"/>
        <end position="66"/>
    </location>
</feature>